<evidence type="ECO:0000256" key="4">
    <source>
        <dbReference type="ARBA" id="ARBA00023002"/>
    </source>
</evidence>
<dbReference type="GO" id="GO:0071949">
    <property type="term" value="F:FAD binding"/>
    <property type="evidence" value="ECO:0007669"/>
    <property type="project" value="InterPro"/>
</dbReference>
<dbReference type="OrthoDB" id="3800561at2759"/>
<protein>
    <recommendedName>
        <fullName evidence="6">FAD-binding domain-containing protein</fullName>
    </recommendedName>
</protein>
<feature type="domain" description="FAD-binding" evidence="6">
    <location>
        <begin position="29"/>
        <end position="74"/>
    </location>
</feature>
<dbReference type="AlphaFoldDB" id="A0A6A5U7I6"/>
<name>A0A6A5U7I6_9PLEO</name>
<dbReference type="GO" id="GO:0004497">
    <property type="term" value="F:monooxygenase activity"/>
    <property type="evidence" value="ECO:0007669"/>
    <property type="project" value="UniProtKB-KW"/>
</dbReference>
<sequence length="82" mass="8793">MVSPTSYNASSGHRTLNVQLFQVRDQEPLPTYVRGQTVLIGDAAHAMVPYQGQGANQALEDVEGLDALLADVTNRDSIPGLL</sequence>
<evidence type="ECO:0000256" key="2">
    <source>
        <dbReference type="ARBA" id="ARBA00022630"/>
    </source>
</evidence>
<evidence type="ECO:0000259" key="6">
    <source>
        <dbReference type="Pfam" id="PF01494"/>
    </source>
</evidence>
<evidence type="ECO:0000256" key="3">
    <source>
        <dbReference type="ARBA" id="ARBA00022827"/>
    </source>
</evidence>
<keyword evidence="2" id="KW-0285">Flavoprotein</keyword>
<evidence type="ECO:0000313" key="7">
    <source>
        <dbReference type="EMBL" id="KAF1960290.1"/>
    </source>
</evidence>
<dbReference type="InterPro" id="IPR050493">
    <property type="entry name" value="FAD-dep_Monooxygenase_BioMet"/>
</dbReference>
<dbReference type="PRINTS" id="PR00420">
    <property type="entry name" value="RNGMNOXGNASE"/>
</dbReference>
<dbReference type="InterPro" id="IPR002938">
    <property type="entry name" value="FAD-bd"/>
</dbReference>
<dbReference type="InterPro" id="IPR036188">
    <property type="entry name" value="FAD/NAD-bd_sf"/>
</dbReference>
<keyword evidence="3" id="KW-0274">FAD</keyword>
<keyword evidence="4" id="KW-0560">Oxidoreductase</keyword>
<comment type="similarity">
    <text evidence="1">Belongs to the paxM FAD-dependent monooxygenase family.</text>
</comment>
<dbReference type="PANTHER" id="PTHR13789">
    <property type="entry name" value="MONOOXYGENASE"/>
    <property type="match status" value="1"/>
</dbReference>
<proteinExistence type="inferred from homology"/>
<dbReference type="PANTHER" id="PTHR13789:SF314">
    <property type="entry name" value="FAD-BINDING DOMAIN-CONTAINING PROTEIN"/>
    <property type="match status" value="1"/>
</dbReference>
<organism evidence="7 8">
    <name type="scientific">Byssothecium circinans</name>
    <dbReference type="NCBI Taxonomy" id="147558"/>
    <lineage>
        <taxon>Eukaryota</taxon>
        <taxon>Fungi</taxon>
        <taxon>Dikarya</taxon>
        <taxon>Ascomycota</taxon>
        <taxon>Pezizomycotina</taxon>
        <taxon>Dothideomycetes</taxon>
        <taxon>Pleosporomycetidae</taxon>
        <taxon>Pleosporales</taxon>
        <taxon>Massarineae</taxon>
        <taxon>Massarinaceae</taxon>
        <taxon>Byssothecium</taxon>
    </lineage>
</organism>
<evidence type="ECO:0000256" key="1">
    <source>
        <dbReference type="ARBA" id="ARBA00007992"/>
    </source>
</evidence>
<dbReference type="EMBL" id="ML976983">
    <property type="protein sequence ID" value="KAF1960290.1"/>
    <property type="molecule type" value="Genomic_DNA"/>
</dbReference>
<gene>
    <name evidence="7" type="ORF">CC80DRAFT_590572</name>
</gene>
<evidence type="ECO:0000313" key="8">
    <source>
        <dbReference type="Proteomes" id="UP000800035"/>
    </source>
</evidence>
<keyword evidence="8" id="KW-1185">Reference proteome</keyword>
<keyword evidence="5" id="KW-0503">Monooxygenase</keyword>
<accession>A0A6A5U7I6</accession>
<evidence type="ECO:0000256" key="5">
    <source>
        <dbReference type="ARBA" id="ARBA00023033"/>
    </source>
</evidence>
<dbReference type="Pfam" id="PF01494">
    <property type="entry name" value="FAD_binding_3"/>
    <property type="match status" value="1"/>
</dbReference>
<dbReference type="Proteomes" id="UP000800035">
    <property type="component" value="Unassembled WGS sequence"/>
</dbReference>
<dbReference type="Gene3D" id="3.50.50.60">
    <property type="entry name" value="FAD/NAD(P)-binding domain"/>
    <property type="match status" value="1"/>
</dbReference>
<dbReference type="SUPFAM" id="SSF51905">
    <property type="entry name" value="FAD/NAD(P)-binding domain"/>
    <property type="match status" value="1"/>
</dbReference>
<reference evidence="7" key="1">
    <citation type="journal article" date="2020" name="Stud. Mycol.">
        <title>101 Dothideomycetes genomes: a test case for predicting lifestyles and emergence of pathogens.</title>
        <authorList>
            <person name="Haridas S."/>
            <person name="Albert R."/>
            <person name="Binder M."/>
            <person name="Bloem J."/>
            <person name="Labutti K."/>
            <person name="Salamov A."/>
            <person name="Andreopoulos B."/>
            <person name="Baker S."/>
            <person name="Barry K."/>
            <person name="Bills G."/>
            <person name="Bluhm B."/>
            <person name="Cannon C."/>
            <person name="Castanera R."/>
            <person name="Culley D."/>
            <person name="Daum C."/>
            <person name="Ezra D."/>
            <person name="Gonzalez J."/>
            <person name="Henrissat B."/>
            <person name="Kuo A."/>
            <person name="Liang C."/>
            <person name="Lipzen A."/>
            <person name="Lutzoni F."/>
            <person name="Magnuson J."/>
            <person name="Mondo S."/>
            <person name="Nolan M."/>
            <person name="Ohm R."/>
            <person name="Pangilinan J."/>
            <person name="Park H.-J."/>
            <person name="Ramirez L."/>
            <person name="Alfaro M."/>
            <person name="Sun H."/>
            <person name="Tritt A."/>
            <person name="Yoshinaga Y."/>
            <person name="Zwiers L.-H."/>
            <person name="Turgeon B."/>
            <person name="Goodwin S."/>
            <person name="Spatafora J."/>
            <person name="Crous P."/>
            <person name="Grigoriev I."/>
        </authorList>
    </citation>
    <scope>NUCLEOTIDE SEQUENCE</scope>
    <source>
        <strain evidence="7">CBS 675.92</strain>
    </source>
</reference>